<gene>
    <name evidence="5" type="ORF">ENN90_00245</name>
</gene>
<comment type="similarity">
    <text evidence="2">Belongs to the glycosyl hydrolase 88 family.</text>
</comment>
<reference evidence="5" key="1">
    <citation type="journal article" date="2020" name="mSystems">
        <title>Genome- and Community-Level Interaction Insights into Carbon Utilization and Element Cycling Functions of Hydrothermarchaeota in Hydrothermal Sediment.</title>
        <authorList>
            <person name="Zhou Z."/>
            <person name="Liu Y."/>
            <person name="Xu W."/>
            <person name="Pan J."/>
            <person name="Luo Z.H."/>
            <person name="Li M."/>
        </authorList>
    </citation>
    <scope>NUCLEOTIDE SEQUENCE [LARGE SCALE GENOMIC DNA]</scope>
    <source>
        <strain evidence="5">SpSt-1217</strain>
    </source>
</reference>
<keyword evidence="1 5" id="KW-0378">Hydrolase</keyword>
<feature type="binding site" evidence="4">
    <location>
        <position position="256"/>
    </location>
    <ligand>
        <name>substrate</name>
    </ligand>
</feature>
<proteinExistence type="inferred from homology"/>
<dbReference type="AlphaFoldDB" id="A0A831LI36"/>
<feature type="binding site" evidence="4">
    <location>
        <position position="375"/>
    </location>
    <ligand>
        <name>substrate</name>
    </ligand>
</feature>
<name>A0A831LI36_9BACT</name>
<sequence>MLLLQRKTQFKILALLFFFLISACSRTHNFEKKIITHSEAQMTLLLSEIQNFYHRSPDSNEVSPRTLDADGNLVMVKSKDWTSGFFPGVLWLLYELTGKETWKNHARDFTKNLEQEKNNGSTHDMGFKIYCSFGNSYRLTGDTRSRKIVIESAYTLAKRFNPSVGCIRSWDHNRDKWSFPVIIDNMMNLELLFSATRLTGDPTFREIAVIHANTTMENHFREDFGTWHVVDYHPDTGQVIKKNTHQGYNHDSTWSRGEAWALYGFTLCYRETRDKRYLEQAENIASFILNHPNLPDDLVPYWDFDAPNIPDEPRDVSAASIMASAFYELSRYSKNGSLYKRTADSIMSSIINGYMSRKKEAKGFILKHSTGSAPSGSEVDVPLIYSDYYFLEALIRAMRLEKGDPVI</sequence>
<dbReference type="PROSITE" id="PS51257">
    <property type="entry name" value="PROKAR_LIPOPROTEIN"/>
    <property type="match status" value="1"/>
</dbReference>
<dbReference type="InterPro" id="IPR010905">
    <property type="entry name" value="Glyco_hydro_88"/>
</dbReference>
<dbReference type="InterPro" id="IPR008928">
    <property type="entry name" value="6-hairpin_glycosidase_sf"/>
</dbReference>
<dbReference type="InterPro" id="IPR052369">
    <property type="entry name" value="UG_Glycosaminoglycan_Hydrolase"/>
</dbReference>
<dbReference type="EMBL" id="DSDK01000013">
    <property type="protein sequence ID" value="HDR50038.1"/>
    <property type="molecule type" value="Genomic_DNA"/>
</dbReference>
<evidence type="ECO:0000256" key="2">
    <source>
        <dbReference type="ARBA" id="ARBA00038358"/>
    </source>
</evidence>
<feature type="binding site" evidence="4">
    <location>
        <position position="372"/>
    </location>
    <ligand>
        <name>substrate</name>
    </ligand>
</feature>
<feature type="active site" description="Nucleophile" evidence="3">
    <location>
        <position position="124"/>
    </location>
</feature>
<protein>
    <submittedName>
        <fullName evidence="5">Glucuronyl hydrolase</fullName>
    </submittedName>
</protein>
<dbReference type="PANTHER" id="PTHR36845">
    <property type="entry name" value="HYDROLASE, PUTATIVE (AFU_ORTHOLOGUE AFUA_7G05090)-RELATED"/>
    <property type="match status" value="1"/>
</dbReference>
<comment type="caution">
    <text evidence="5">The sequence shown here is derived from an EMBL/GenBank/DDBJ whole genome shotgun (WGS) entry which is preliminary data.</text>
</comment>
<feature type="binding site" evidence="4">
    <location>
        <position position="184"/>
    </location>
    <ligand>
        <name>substrate</name>
    </ligand>
</feature>
<dbReference type="GO" id="GO:0052757">
    <property type="term" value="F:chondroitin hydrolase activity"/>
    <property type="evidence" value="ECO:0007669"/>
    <property type="project" value="TreeGrafter"/>
</dbReference>
<feature type="active site" description="Proton donor" evidence="3">
    <location>
        <position position="184"/>
    </location>
</feature>
<evidence type="ECO:0000256" key="3">
    <source>
        <dbReference type="PIRSR" id="PIRSR610905-1"/>
    </source>
</evidence>
<evidence type="ECO:0000256" key="4">
    <source>
        <dbReference type="PIRSR" id="PIRSR610905-2"/>
    </source>
</evidence>
<dbReference type="Proteomes" id="UP000886047">
    <property type="component" value="Unassembled WGS sequence"/>
</dbReference>
<dbReference type="PANTHER" id="PTHR36845:SF1">
    <property type="entry name" value="HYDROLASE, PUTATIVE (AFU_ORTHOLOGUE AFUA_7G05090)-RELATED"/>
    <property type="match status" value="1"/>
</dbReference>
<dbReference type="GO" id="GO:0000272">
    <property type="term" value="P:polysaccharide catabolic process"/>
    <property type="evidence" value="ECO:0007669"/>
    <property type="project" value="TreeGrafter"/>
</dbReference>
<dbReference type="InterPro" id="IPR012341">
    <property type="entry name" value="6hp_glycosidase-like_sf"/>
</dbReference>
<feature type="binding site" evidence="4">
    <location>
        <position position="124"/>
    </location>
    <ligand>
        <name>substrate</name>
    </ligand>
</feature>
<organism evidence="5">
    <name type="scientific">Mariniphaga anaerophila</name>
    <dbReference type="NCBI Taxonomy" id="1484053"/>
    <lineage>
        <taxon>Bacteria</taxon>
        <taxon>Pseudomonadati</taxon>
        <taxon>Bacteroidota</taxon>
        <taxon>Bacteroidia</taxon>
        <taxon>Marinilabiliales</taxon>
        <taxon>Prolixibacteraceae</taxon>
        <taxon>Mariniphaga</taxon>
    </lineage>
</organism>
<dbReference type="SUPFAM" id="SSF48208">
    <property type="entry name" value="Six-hairpin glycosidases"/>
    <property type="match status" value="1"/>
</dbReference>
<feature type="binding site" evidence="4">
    <location>
        <position position="260"/>
    </location>
    <ligand>
        <name>substrate</name>
    </ligand>
</feature>
<dbReference type="Pfam" id="PF07470">
    <property type="entry name" value="Glyco_hydro_88"/>
    <property type="match status" value="1"/>
</dbReference>
<feature type="binding site" evidence="4">
    <location>
        <position position="244"/>
    </location>
    <ligand>
        <name>substrate</name>
    </ligand>
</feature>
<evidence type="ECO:0000256" key="1">
    <source>
        <dbReference type="ARBA" id="ARBA00022801"/>
    </source>
</evidence>
<evidence type="ECO:0000313" key="5">
    <source>
        <dbReference type="EMBL" id="HDR50038.1"/>
    </source>
</evidence>
<accession>A0A831LI36</accession>
<dbReference type="Gene3D" id="1.50.10.10">
    <property type="match status" value="1"/>
</dbReference>